<dbReference type="EMBL" id="MBDL01000010">
    <property type="protein sequence ID" value="ODA12539.1"/>
    <property type="molecule type" value="Genomic_DNA"/>
</dbReference>
<keyword evidence="2" id="KW-1185">Reference proteome</keyword>
<dbReference type="RefSeq" id="WP_068887770.1">
    <property type="nucleotide sequence ID" value="NZ_CBCRUU010000009.1"/>
</dbReference>
<sequence length="93" mass="10912">MDGIQVQGLQTLLMQRLDFITDSPMLIKKLSGGAIQENWEISGQRNHANYDIVLRKNAETGVDASSDRKQEYDLLHRLYAYYRSCQRHDQIRW</sequence>
<evidence type="ECO:0000313" key="1">
    <source>
        <dbReference type="EMBL" id="ODA12539.1"/>
    </source>
</evidence>
<name>A0A1C3CV33_9GAMM</name>
<organism evidence="1 2">
    <name type="scientific">Acinetobacter celticus</name>
    <dbReference type="NCBI Taxonomy" id="1891224"/>
    <lineage>
        <taxon>Bacteria</taxon>
        <taxon>Pseudomonadati</taxon>
        <taxon>Pseudomonadota</taxon>
        <taxon>Gammaproteobacteria</taxon>
        <taxon>Moraxellales</taxon>
        <taxon>Moraxellaceae</taxon>
        <taxon>Acinetobacter</taxon>
    </lineage>
</organism>
<proteinExistence type="predicted"/>
<accession>A0A1C3CV33</accession>
<gene>
    <name evidence="1" type="ORF">BBP83_08175</name>
</gene>
<dbReference type="AlphaFoldDB" id="A0A1C3CV33"/>
<dbReference type="STRING" id="1891224.BBP83_08175"/>
<comment type="caution">
    <text evidence="1">The sequence shown here is derived from an EMBL/GenBank/DDBJ whole genome shotgun (WGS) entry which is preliminary data.</text>
</comment>
<evidence type="ECO:0000313" key="2">
    <source>
        <dbReference type="Proteomes" id="UP000186553"/>
    </source>
</evidence>
<reference evidence="1 2" key="1">
    <citation type="submission" date="2016-07" db="EMBL/GenBank/DDBJ databases">
        <title>Acinetobacter sp. ANC 4603.</title>
        <authorList>
            <person name="Radolfova-Krizova L."/>
            <person name="Nemec A."/>
        </authorList>
    </citation>
    <scope>NUCLEOTIDE SEQUENCE [LARGE SCALE GENOMIC DNA]</scope>
    <source>
        <strain evidence="1 2">ANC 4603</strain>
    </source>
</reference>
<protein>
    <submittedName>
        <fullName evidence="1">Uncharacterized protein</fullName>
    </submittedName>
</protein>
<dbReference type="Proteomes" id="UP000186553">
    <property type="component" value="Unassembled WGS sequence"/>
</dbReference>